<gene>
    <name evidence="7" type="primary">BET5</name>
    <name evidence="7" type="ORF">HK099_008203</name>
</gene>
<dbReference type="AlphaFoldDB" id="A0AAD5U959"/>
<proteinExistence type="inferred from homology"/>
<keyword evidence="1 6" id="KW-0813">Transport</keyword>
<dbReference type="Gene3D" id="3.30.450.70">
    <property type="match status" value="1"/>
</dbReference>
<protein>
    <recommendedName>
        <fullName evidence="6">Trafficking protein particle complex subunit</fullName>
    </recommendedName>
</protein>
<dbReference type="GO" id="GO:0005794">
    <property type="term" value="C:Golgi apparatus"/>
    <property type="evidence" value="ECO:0007669"/>
    <property type="project" value="UniProtKB-SubCell"/>
</dbReference>
<dbReference type="SUPFAM" id="SSF64356">
    <property type="entry name" value="SNARE-like"/>
    <property type="match status" value="1"/>
</dbReference>
<dbReference type="GO" id="GO:0005783">
    <property type="term" value="C:endoplasmic reticulum"/>
    <property type="evidence" value="ECO:0007669"/>
    <property type="project" value="UniProtKB-SubCell"/>
</dbReference>
<comment type="subcellular location">
    <subcellularLocation>
        <location evidence="6">Endoplasmic reticulum</location>
    </subcellularLocation>
    <subcellularLocation>
        <location evidence="6">Golgi apparatus</location>
        <location evidence="6">cis-Golgi network</location>
    </subcellularLocation>
</comment>
<keyword evidence="2 6" id="KW-0256">Endoplasmic reticulum</keyword>
<reference evidence="7" key="1">
    <citation type="submission" date="2020-05" db="EMBL/GenBank/DDBJ databases">
        <title>Phylogenomic resolution of chytrid fungi.</title>
        <authorList>
            <person name="Stajich J.E."/>
            <person name="Amses K."/>
            <person name="Simmons R."/>
            <person name="Seto K."/>
            <person name="Myers J."/>
            <person name="Bonds A."/>
            <person name="Quandt C.A."/>
            <person name="Barry K."/>
            <person name="Liu P."/>
            <person name="Grigoriev I."/>
            <person name="Longcore J.E."/>
            <person name="James T.Y."/>
        </authorList>
    </citation>
    <scope>NUCLEOTIDE SEQUENCE</scope>
    <source>
        <strain evidence="7">JEL0476</strain>
    </source>
</reference>
<organism evidence="7 8">
    <name type="scientific">Clydaea vesicula</name>
    <dbReference type="NCBI Taxonomy" id="447962"/>
    <lineage>
        <taxon>Eukaryota</taxon>
        <taxon>Fungi</taxon>
        <taxon>Fungi incertae sedis</taxon>
        <taxon>Chytridiomycota</taxon>
        <taxon>Chytridiomycota incertae sedis</taxon>
        <taxon>Chytridiomycetes</taxon>
        <taxon>Lobulomycetales</taxon>
        <taxon>Lobulomycetaceae</taxon>
        <taxon>Clydaea</taxon>
    </lineage>
</organism>
<evidence type="ECO:0000256" key="4">
    <source>
        <dbReference type="ARBA" id="ARBA00023034"/>
    </source>
</evidence>
<keyword evidence="4 6" id="KW-0333">Golgi apparatus</keyword>
<keyword evidence="8" id="KW-1185">Reference proteome</keyword>
<comment type="similarity">
    <text evidence="5">Belongs to the TRAPP small subunits family. BET5 subfamily.</text>
</comment>
<dbReference type="Pfam" id="PF04099">
    <property type="entry name" value="Sybindin"/>
    <property type="match status" value="1"/>
</dbReference>
<dbReference type="PANTHER" id="PTHR23249:SF16">
    <property type="entry name" value="TRAFFICKING PROTEIN PARTICLE COMPLEX SUBUNIT 1"/>
    <property type="match status" value="1"/>
</dbReference>
<dbReference type="InterPro" id="IPR011012">
    <property type="entry name" value="Longin-like_dom_sf"/>
</dbReference>
<dbReference type="PANTHER" id="PTHR23249">
    <property type="entry name" value="TRAFFICKING PROTEIN PARTICLE COMPLEX SUBUNIT"/>
    <property type="match status" value="1"/>
</dbReference>
<comment type="subunit">
    <text evidence="6">Part of the multisubunit transport protein particle (TRAPP) complex.</text>
</comment>
<comment type="caution">
    <text evidence="7">The sequence shown here is derived from an EMBL/GenBank/DDBJ whole genome shotgun (WGS) entry which is preliminary data.</text>
</comment>
<name>A0AAD5U959_9FUNG</name>
<keyword evidence="3 6" id="KW-0931">ER-Golgi transport</keyword>
<accession>A0AAD5U959</accession>
<dbReference type="GO" id="GO:0006888">
    <property type="term" value="P:endoplasmic reticulum to Golgi vesicle-mediated transport"/>
    <property type="evidence" value="ECO:0007669"/>
    <property type="project" value="UniProtKB-UniRule"/>
</dbReference>
<dbReference type="EMBL" id="JADGJW010000088">
    <property type="protein sequence ID" value="KAJ3224594.1"/>
    <property type="molecule type" value="Genomic_DNA"/>
</dbReference>
<evidence type="ECO:0000256" key="2">
    <source>
        <dbReference type="ARBA" id="ARBA00022824"/>
    </source>
</evidence>
<dbReference type="Proteomes" id="UP001211065">
    <property type="component" value="Unassembled WGS sequence"/>
</dbReference>
<evidence type="ECO:0000256" key="6">
    <source>
        <dbReference type="RuleBase" id="RU366065"/>
    </source>
</evidence>
<evidence type="ECO:0000256" key="1">
    <source>
        <dbReference type="ARBA" id="ARBA00022448"/>
    </source>
</evidence>
<dbReference type="GO" id="GO:0030008">
    <property type="term" value="C:TRAPP complex"/>
    <property type="evidence" value="ECO:0007669"/>
    <property type="project" value="UniProtKB-UniRule"/>
</dbReference>
<sequence>MAFIEEAKLVYGVVFSLRNYMQKISKNPSADSFSSFSTSNYKLVFFQTATNLKFIMSCSINLDTSYVLKILKEIYVNLYLEFVVKNPLIKLNVKPEIVDKKNKNKIVDNANCNYITSELFNSNLQKFIKSVAGFE</sequence>
<evidence type="ECO:0000313" key="7">
    <source>
        <dbReference type="EMBL" id="KAJ3224594.1"/>
    </source>
</evidence>
<evidence type="ECO:0000256" key="3">
    <source>
        <dbReference type="ARBA" id="ARBA00022892"/>
    </source>
</evidence>
<dbReference type="SMART" id="SM01399">
    <property type="entry name" value="Sybindin"/>
    <property type="match status" value="1"/>
</dbReference>
<dbReference type="InterPro" id="IPR007233">
    <property type="entry name" value="TRAPPC"/>
</dbReference>
<evidence type="ECO:0000313" key="8">
    <source>
        <dbReference type="Proteomes" id="UP001211065"/>
    </source>
</evidence>
<evidence type="ECO:0000256" key="5">
    <source>
        <dbReference type="ARBA" id="ARBA00038167"/>
    </source>
</evidence>